<dbReference type="InterPro" id="IPR046913">
    <property type="entry name" value="ABC-3C_CTD7"/>
</dbReference>
<feature type="domain" description="ABC-three component systems C-terminal" evidence="1">
    <location>
        <begin position="116"/>
        <end position="238"/>
    </location>
</feature>
<dbReference type="AlphaFoldDB" id="A0A1T5GHS3"/>
<name>A0A1T5GHS3_9SPHI</name>
<dbReference type="EMBL" id="FUZF01000026">
    <property type="protein sequence ID" value="SKC07926.1"/>
    <property type="molecule type" value="Genomic_DNA"/>
</dbReference>
<dbReference type="STRING" id="1513896.SAMN05660841_04071"/>
<dbReference type="Pfam" id="PF20283">
    <property type="entry name" value="CTD7"/>
    <property type="match status" value="1"/>
</dbReference>
<sequence>MSSCDEKCIKRVLSLVMINSDSLYTDHEEFKEHVISNLRVSETIIKNELYRHLLGWLVDETCEKWRQKSEGIIYSAEVLTIKDNYIANFNNKPFIEQAANLLPLREVTSSDYNENFVKQLNLIEASDEQKFNAILDFQKASLERDRWARSGTIPFRSHIDSFDDDLRSHWDTVSQIENIQNHSLEEKNRGKLVYLKCQSNTDFKIANYKVEQKYTVLGGFQILSNQLRIGWHPNWKEKLKDE</sequence>
<evidence type="ECO:0000313" key="2">
    <source>
        <dbReference type="EMBL" id="SKC07926.1"/>
    </source>
</evidence>
<organism evidence="2 3">
    <name type="scientific">Sphingobacterium nematocida</name>
    <dbReference type="NCBI Taxonomy" id="1513896"/>
    <lineage>
        <taxon>Bacteria</taxon>
        <taxon>Pseudomonadati</taxon>
        <taxon>Bacteroidota</taxon>
        <taxon>Sphingobacteriia</taxon>
        <taxon>Sphingobacteriales</taxon>
        <taxon>Sphingobacteriaceae</taxon>
        <taxon>Sphingobacterium</taxon>
    </lineage>
</organism>
<evidence type="ECO:0000313" key="3">
    <source>
        <dbReference type="Proteomes" id="UP000190150"/>
    </source>
</evidence>
<gene>
    <name evidence="2" type="ORF">SAMN05660841_04071</name>
</gene>
<dbReference type="OrthoDB" id="2786695at2"/>
<dbReference type="RefSeq" id="WP_139375423.1">
    <property type="nucleotide sequence ID" value="NZ_FUZF01000026.1"/>
</dbReference>
<keyword evidence="3" id="KW-1185">Reference proteome</keyword>
<protein>
    <recommendedName>
        <fullName evidence="1">ABC-three component systems C-terminal domain-containing protein</fullName>
    </recommendedName>
</protein>
<reference evidence="3" key="1">
    <citation type="submission" date="2017-02" db="EMBL/GenBank/DDBJ databases">
        <authorList>
            <person name="Varghese N."/>
            <person name="Submissions S."/>
        </authorList>
    </citation>
    <scope>NUCLEOTIDE SEQUENCE [LARGE SCALE GENOMIC DNA]</scope>
    <source>
        <strain evidence="3">DSM 24091</strain>
    </source>
</reference>
<evidence type="ECO:0000259" key="1">
    <source>
        <dbReference type="Pfam" id="PF20283"/>
    </source>
</evidence>
<dbReference type="Proteomes" id="UP000190150">
    <property type="component" value="Unassembled WGS sequence"/>
</dbReference>
<proteinExistence type="predicted"/>
<accession>A0A1T5GHS3</accession>